<proteinExistence type="predicted"/>
<evidence type="ECO:0000313" key="2">
    <source>
        <dbReference type="Proteomes" id="UP001305414"/>
    </source>
</evidence>
<organism evidence="1 2">
    <name type="scientific">Xylaria bambusicola</name>
    <dbReference type="NCBI Taxonomy" id="326684"/>
    <lineage>
        <taxon>Eukaryota</taxon>
        <taxon>Fungi</taxon>
        <taxon>Dikarya</taxon>
        <taxon>Ascomycota</taxon>
        <taxon>Pezizomycotina</taxon>
        <taxon>Sordariomycetes</taxon>
        <taxon>Xylariomycetidae</taxon>
        <taxon>Xylariales</taxon>
        <taxon>Xylariaceae</taxon>
        <taxon>Xylaria</taxon>
    </lineage>
</organism>
<dbReference type="Proteomes" id="UP001305414">
    <property type="component" value="Unassembled WGS sequence"/>
</dbReference>
<dbReference type="EMBL" id="JAWHQM010000036">
    <property type="protein sequence ID" value="KAK5633841.1"/>
    <property type="molecule type" value="Genomic_DNA"/>
</dbReference>
<protein>
    <submittedName>
        <fullName evidence="1">Uncharacterized protein</fullName>
    </submittedName>
</protein>
<name>A0AAN7UVS3_9PEZI</name>
<gene>
    <name evidence="1" type="ORF">RRF57_009555</name>
</gene>
<keyword evidence="2" id="KW-1185">Reference proteome</keyword>
<sequence>MVTNYRENNCRSFAWSKPNLIKGPGALAVGQVVRDVPECRDEKMSVSRWIVSSKSDRCEELKSLAGQQTAVVQVSRSLERNYWNGEQSDG</sequence>
<evidence type="ECO:0000313" key="1">
    <source>
        <dbReference type="EMBL" id="KAK5633841.1"/>
    </source>
</evidence>
<accession>A0AAN7UVS3</accession>
<comment type="caution">
    <text evidence="1">The sequence shown here is derived from an EMBL/GenBank/DDBJ whole genome shotgun (WGS) entry which is preliminary data.</text>
</comment>
<reference evidence="1 2" key="1">
    <citation type="submission" date="2023-10" db="EMBL/GenBank/DDBJ databases">
        <title>Draft genome sequence of Xylaria bambusicola isolate GMP-LS, the root and basal stem rot pathogen of sugarcane in Indonesia.</title>
        <authorList>
            <person name="Selvaraj P."/>
            <person name="Muralishankar V."/>
            <person name="Muruganantham S."/>
            <person name="Sp S."/>
            <person name="Haryani S."/>
            <person name="Lau K.J.X."/>
            <person name="Naqvi N.I."/>
        </authorList>
    </citation>
    <scope>NUCLEOTIDE SEQUENCE [LARGE SCALE GENOMIC DNA]</scope>
    <source>
        <strain evidence="1">GMP-LS</strain>
    </source>
</reference>
<dbReference type="AlphaFoldDB" id="A0AAN7UVS3"/>